<reference evidence="3" key="1">
    <citation type="journal article" date="2012" name="PLoS ONE">
        <title>Gene sets for utilization of primary and secondary nutrition supplies in the distal gut of endangered iberian lynx.</title>
        <authorList>
            <person name="Alcaide M."/>
            <person name="Messina E."/>
            <person name="Richter M."/>
            <person name="Bargiela R."/>
            <person name="Peplies J."/>
            <person name="Huws S.A."/>
            <person name="Newbold C.J."/>
            <person name="Golyshin P.N."/>
            <person name="Simon M.A."/>
            <person name="Lopez G."/>
            <person name="Yakimov M.M."/>
            <person name="Ferrer M."/>
        </authorList>
    </citation>
    <scope>NUCLEOTIDE SEQUENCE</scope>
</reference>
<dbReference type="Pfam" id="PF00689">
    <property type="entry name" value="Cation_ATPase_C"/>
    <property type="match status" value="1"/>
</dbReference>
<accession>J9FBV7</accession>
<dbReference type="EMBL" id="AMCI01007570">
    <property type="protein sequence ID" value="EJW92386.1"/>
    <property type="molecule type" value="Genomic_DNA"/>
</dbReference>
<dbReference type="GO" id="GO:0016787">
    <property type="term" value="F:hydrolase activity"/>
    <property type="evidence" value="ECO:0007669"/>
    <property type="project" value="UniProtKB-KW"/>
</dbReference>
<comment type="caution">
    <text evidence="3">The sequence shown here is derived from an EMBL/GenBank/DDBJ whole genome shotgun (WGS) entry which is preliminary data.</text>
</comment>
<feature type="domain" description="Cation-transporting P-type ATPase C-terminal" evidence="2">
    <location>
        <begin position="1"/>
        <end position="55"/>
    </location>
</feature>
<keyword evidence="3" id="KW-0378">Hydrolase</keyword>
<protein>
    <submittedName>
        <fullName evidence="3">Membrane protein containing ATPase, P-type cation-transporter</fullName>
        <ecNumber evidence="3">3.6.3.-</ecNumber>
    </submittedName>
</protein>
<name>J9FBV7_9ZZZZ</name>
<evidence type="ECO:0000313" key="3">
    <source>
        <dbReference type="EMBL" id="EJW92386.1"/>
    </source>
</evidence>
<dbReference type="SUPFAM" id="SSF81665">
    <property type="entry name" value="Calcium ATPase, transmembrane domain M"/>
    <property type="match status" value="1"/>
</dbReference>
<dbReference type="InterPro" id="IPR006068">
    <property type="entry name" value="ATPase_P-typ_cation-transptr_C"/>
</dbReference>
<dbReference type="Gene3D" id="1.20.1110.10">
    <property type="entry name" value="Calcium-transporting ATPase, transmembrane domain"/>
    <property type="match status" value="1"/>
</dbReference>
<keyword evidence="1" id="KW-0812">Transmembrane</keyword>
<sequence length="69" mass="7734">LWGSLALSLVLTTIVVEVPFLVDLFDFTELPAHAYFIAMGLAFLIIPIMEVYKVIWRAHDRAKGIPFSG</sequence>
<gene>
    <name evidence="3" type="ORF">EVA_19506</name>
</gene>
<dbReference type="AlphaFoldDB" id="J9FBV7"/>
<evidence type="ECO:0000259" key="2">
    <source>
        <dbReference type="Pfam" id="PF00689"/>
    </source>
</evidence>
<feature type="non-terminal residue" evidence="3">
    <location>
        <position position="1"/>
    </location>
</feature>
<feature type="transmembrane region" description="Helical" evidence="1">
    <location>
        <begin position="34"/>
        <end position="55"/>
    </location>
</feature>
<keyword evidence="1" id="KW-0472">Membrane</keyword>
<keyword evidence="1" id="KW-1133">Transmembrane helix</keyword>
<proteinExistence type="predicted"/>
<dbReference type="InterPro" id="IPR023298">
    <property type="entry name" value="ATPase_P-typ_TM_dom_sf"/>
</dbReference>
<organism evidence="3">
    <name type="scientific">gut metagenome</name>
    <dbReference type="NCBI Taxonomy" id="749906"/>
    <lineage>
        <taxon>unclassified sequences</taxon>
        <taxon>metagenomes</taxon>
        <taxon>organismal metagenomes</taxon>
    </lineage>
</organism>
<dbReference type="EC" id="3.6.3.-" evidence="3"/>
<evidence type="ECO:0000256" key="1">
    <source>
        <dbReference type="SAM" id="Phobius"/>
    </source>
</evidence>